<gene>
    <name evidence="1" type="ORF">NITMOv2_2662</name>
</gene>
<name>A0A0K2GDP1_NITMO</name>
<dbReference type="AlphaFoldDB" id="A0A0K2GDP1"/>
<dbReference type="RefSeq" id="WP_053380153.1">
    <property type="nucleotide sequence ID" value="NZ_CP011801.1"/>
</dbReference>
<proteinExistence type="predicted"/>
<dbReference type="KEGG" id="nmv:NITMOv2_2662"/>
<organism evidence="1 2">
    <name type="scientific">Nitrospira moscoviensis</name>
    <dbReference type="NCBI Taxonomy" id="42253"/>
    <lineage>
        <taxon>Bacteria</taxon>
        <taxon>Pseudomonadati</taxon>
        <taxon>Nitrospirota</taxon>
        <taxon>Nitrospiria</taxon>
        <taxon>Nitrospirales</taxon>
        <taxon>Nitrospiraceae</taxon>
        <taxon>Nitrospira</taxon>
    </lineage>
</organism>
<reference evidence="1 2" key="1">
    <citation type="journal article" date="2015" name="Proc. Natl. Acad. Sci. U.S.A.">
        <title>Expanded metabolic versatility of ubiquitous nitrite-oxidizing bacteria from the genus Nitrospira.</title>
        <authorList>
            <person name="Koch H."/>
            <person name="Lucker S."/>
            <person name="Albertsen M."/>
            <person name="Kitzinger K."/>
            <person name="Herbold C."/>
            <person name="Spieck E."/>
            <person name="Nielsen P.H."/>
            <person name="Wagner M."/>
            <person name="Daims H."/>
        </authorList>
    </citation>
    <scope>NUCLEOTIDE SEQUENCE [LARGE SCALE GENOMIC DNA]</scope>
    <source>
        <strain evidence="1 2">NSP M-1</strain>
    </source>
</reference>
<evidence type="ECO:0000313" key="2">
    <source>
        <dbReference type="Proteomes" id="UP000069205"/>
    </source>
</evidence>
<sequence length="440" mass="48653">MDGHPPIQRRLTAPRMRALAGFALTTWTLSVAPPVGPDEPTEGTRLPYSVSAETVKADAGVYPVRFIDPPSKGGTIIDPAFGIPILRLTDESDGSQCRNLYSYWASMNLDHTKILVYCDHKPYILDFDPRTLTVRGPKYPALPAGVETQGEILWSSVHADLIFYQVGRVLHRRDVATGQGGMETDFSAVLAPHQIAWQLSKSDDDDVFAFTKAAGYCRYEGYAVWSRSQRRFLANEDLQPMDEVHIDKTGRYLAIDAILSVCAGGADPPVHDSLQWIILDLVTGTRTPLYDNPSDLPPGHYALGRESMVGSGWAASPLQWRSLATASSTLRRPRILYDFGGVRSGAHHSALADNEHWVLTSSYSGTAASASRPFENEIYQTATDGSGRMRRLVHHRSHNNDGFWDTPRANISKNGRFVVFTSNWNGLRRDAYMAIIPPAP</sequence>
<keyword evidence="2" id="KW-1185">Reference proteome</keyword>
<accession>A0A0K2GDP1</accession>
<evidence type="ECO:0000313" key="1">
    <source>
        <dbReference type="EMBL" id="ALA59075.1"/>
    </source>
</evidence>
<dbReference type="Proteomes" id="UP000069205">
    <property type="component" value="Chromosome"/>
</dbReference>
<dbReference type="SUPFAM" id="SSF82171">
    <property type="entry name" value="DPP6 N-terminal domain-like"/>
    <property type="match status" value="1"/>
</dbReference>
<protein>
    <submittedName>
        <fullName evidence="1">Uncharacterized protein</fullName>
    </submittedName>
</protein>
<dbReference type="EMBL" id="CP011801">
    <property type="protein sequence ID" value="ALA59075.1"/>
    <property type="molecule type" value="Genomic_DNA"/>
</dbReference>
<dbReference type="STRING" id="42253.NITMOv2_2662"/>
<dbReference type="PATRIC" id="fig|42253.5.peg.2633"/>